<dbReference type="EMBL" id="BIMX01000039">
    <property type="protein sequence ID" value="GCF01625.1"/>
    <property type="molecule type" value="Genomic_DNA"/>
</dbReference>
<dbReference type="Proteomes" id="UP000301737">
    <property type="component" value="Unassembled WGS sequence"/>
</dbReference>
<dbReference type="AlphaFoldDB" id="A0A4C2EBU8"/>
<protein>
    <submittedName>
        <fullName evidence="1">Uncharacterized protein</fullName>
    </submittedName>
</protein>
<comment type="caution">
    <text evidence="1">The sequence shown here is derived from an EMBL/GenBank/DDBJ whole genome shotgun (WGS) entry which is preliminary data.</text>
</comment>
<evidence type="ECO:0000313" key="1">
    <source>
        <dbReference type="EMBL" id="GCF01625.1"/>
    </source>
</evidence>
<accession>A0A4C2EBU8</accession>
<dbReference type="PANTHER" id="PTHR31405:SF8">
    <property type="entry name" value="TRANSCRIPTION FACTOR PDR8-RELATED"/>
    <property type="match status" value="1"/>
</dbReference>
<proteinExistence type="predicted"/>
<dbReference type="PANTHER" id="PTHR31405">
    <property type="entry name" value="TRANSCRIPTION FACTOR PDR8-RELATED"/>
    <property type="match status" value="1"/>
</dbReference>
<gene>
    <name evidence="1" type="ORF">ZYGM_000497</name>
</gene>
<reference evidence="1 2" key="1">
    <citation type="submission" date="2019-01" db="EMBL/GenBank/DDBJ databases">
        <title>Draft Genome Sequencing of Zygosaccharomyces mellis Ca-7.</title>
        <authorList>
            <person name="Shiwa Y."/>
            <person name="Kanesaki Y."/>
            <person name="Ishige T."/>
            <person name="Mura K."/>
            <person name="Hori T."/>
            <person name="Tamura T."/>
        </authorList>
    </citation>
    <scope>NUCLEOTIDE SEQUENCE [LARGE SCALE GENOMIC DNA]</scope>
    <source>
        <strain evidence="1 2">Ca-7</strain>
    </source>
</reference>
<dbReference type="InterPro" id="IPR052693">
    <property type="entry name" value="Yeast_MDR_Regulatory"/>
</dbReference>
<sequence length="229" mass="26533">MGSLYDRSVDPNLEQLITTLADFLVCNFPSISLYTNPDSNEYFNLFDVIILSPLLEMIVNLYNIRRLIDPQVDMSIKNGFINFFMLSSSLTISTIVRCFDADEQNGEIPPGGNEFLPPFLKLSLLMLNYLPTRALMELYGLFFYELMHFEDELFISTDKITFDLSLQDLDVPSDPLFTFKSVYEKFCSIFDTLWQPKHNDLKASLRKCPFLLIFGLEKLNRKIIQISLQ</sequence>
<evidence type="ECO:0000313" key="2">
    <source>
        <dbReference type="Proteomes" id="UP000301737"/>
    </source>
</evidence>
<organism evidence="1 2">
    <name type="scientific">Zygosaccharomyces mellis</name>
    <dbReference type="NCBI Taxonomy" id="42258"/>
    <lineage>
        <taxon>Eukaryota</taxon>
        <taxon>Fungi</taxon>
        <taxon>Dikarya</taxon>
        <taxon>Ascomycota</taxon>
        <taxon>Saccharomycotina</taxon>
        <taxon>Saccharomycetes</taxon>
        <taxon>Saccharomycetales</taxon>
        <taxon>Saccharomycetaceae</taxon>
        <taxon>Zygosaccharomyces</taxon>
    </lineage>
</organism>
<name>A0A4C2EBU8_9SACH</name>
<keyword evidence="2" id="KW-1185">Reference proteome</keyword>